<dbReference type="RefSeq" id="WP_093054790.1">
    <property type="nucleotide sequence ID" value="NZ_FOGT01000017.1"/>
</dbReference>
<feature type="transmembrane region" description="Helical" evidence="1">
    <location>
        <begin position="82"/>
        <end position="105"/>
    </location>
</feature>
<sequence>MINEATLIILLVVLMMMNFFSVGYLFFVLIDKIQMSKIKTTFYITFQTVFTFLLALAIYHFFLSRFTDPAHLDFPNLRDYSFYYVVGWNVFFAVLAILYIANAVIHHIYAKKKEAAF</sequence>
<keyword evidence="1" id="KW-0472">Membrane</keyword>
<evidence type="ECO:0000256" key="1">
    <source>
        <dbReference type="SAM" id="Phobius"/>
    </source>
</evidence>
<feature type="transmembrane region" description="Helical" evidence="1">
    <location>
        <begin position="42"/>
        <end position="62"/>
    </location>
</feature>
<dbReference type="EMBL" id="FOGT01000017">
    <property type="protein sequence ID" value="SES33905.1"/>
    <property type="molecule type" value="Genomic_DNA"/>
</dbReference>
<gene>
    <name evidence="2" type="ORF">SAMN05518684_11763</name>
</gene>
<name>A0A1H9WJ53_9BACI</name>
<dbReference type="STRING" id="1601833.SAMN05518684_11763"/>
<dbReference type="AlphaFoldDB" id="A0A1H9WJ53"/>
<protein>
    <recommendedName>
        <fullName evidence="4">Integral membrane protein</fullName>
    </recommendedName>
</protein>
<keyword evidence="1" id="KW-1133">Transmembrane helix</keyword>
<proteinExistence type="predicted"/>
<feature type="transmembrane region" description="Helical" evidence="1">
    <location>
        <begin position="6"/>
        <end position="30"/>
    </location>
</feature>
<organism evidence="2 3">
    <name type="scientific">Salipaludibacillus aurantiacus</name>
    <dbReference type="NCBI Taxonomy" id="1601833"/>
    <lineage>
        <taxon>Bacteria</taxon>
        <taxon>Bacillati</taxon>
        <taxon>Bacillota</taxon>
        <taxon>Bacilli</taxon>
        <taxon>Bacillales</taxon>
        <taxon>Bacillaceae</taxon>
    </lineage>
</organism>
<accession>A0A1H9WJ53</accession>
<reference evidence="3" key="1">
    <citation type="submission" date="2016-10" db="EMBL/GenBank/DDBJ databases">
        <authorList>
            <person name="Varghese N."/>
            <person name="Submissions S."/>
        </authorList>
    </citation>
    <scope>NUCLEOTIDE SEQUENCE [LARGE SCALE GENOMIC DNA]</scope>
    <source>
        <strain evidence="3">S9</strain>
    </source>
</reference>
<evidence type="ECO:0008006" key="4">
    <source>
        <dbReference type="Google" id="ProtNLM"/>
    </source>
</evidence>
<evidence type="ECO:0000313" key="3">
    <source>
        <dbReference type="Proteomes" id="UP000198571"/>
    </source>
</evidence>
<keyword evidence="3" id="KW-1185">Reference proteome</keyword>
<evidence type="ECO:0000313" key="2">
    <source>
        <dbReference type="EMBL" id="SES33905.1"/>
    </source>
</evidence>
<keyword evidence="1" id="KW-0812">Transmembrane</keyword>
<dbReference type="OrthoDB" id="2881432at2"/>
<dbReference type="Proteomes" id="UP000198571">
    <property type="component" value="Unassembled WGS sequence"/>
</dbReference>